<accession>A0A1V9F536</accession>
<dbReference type="Gene3D" id="2.60.120.10">
    <property type="entry name" value="Jelly Rolls"/>
    <property type="match status" value="1"/>
</dbReference>
<dbReference type="OrthoDB" id="1092431at2"/>
<proteinExistence type="predicted"/>
<dbReference type="Proteomes" id="UP000192610">
    <property type="component" value="Unassembled WGS sequence"/>
</dbReference>
<feature type="domain" description="Cyclic nucleotide-binding" evidence="1">
    <location>
        <begin position="11"/>
        <end position="58"/>
    </location>
</feature>
<protein>
    <submittedName>
        <fullName evidence="2">Crp/Fnr family transcriptional regulator</fullName>
    </submittedName>
</protein>
<name>A0A1V9F536_9BACT</name>
<dbReference type="SMART" id="SM00100">
    <property type="entry name" value="cNMP"/>
    <property type="match status" value="1"/>
</dbReference>
<dbReference type="STRING" id="354355.SAMN05660816_04524"/>
<dbReference type="CDD" id="cd00038">
    <property type="entry name" value="CAP_ED"/>
    <property type="match status" value="1"/>
</dbReference>
<dbReference type="InterPro" id="IPR018490">
    <property type="entry name" value="cNMP-bd_dom_sf"/>
</dbReference>
<keyword evidence="3" id="KW-1185">Reference proteome</keyword>
<evidence type="ECO:0000313" key="2">
    <source>
        <dbReference type="EMBL" id="OQP53395.1"/>
    </source>
</evidence>
<reference evidence="3" key="1">
    <citation type="submission" date="2016-04" db="EMBL/GenBank/DDBJ databases">
        <authorList>
            <person name="Chen L."/>
            <person name="Zhuang W."/>
            <person name="Wang G."/>
        </authorList>
    </citation>
    <scope>NUCLEOTIDE SEQUENCE [LARGE SCALE GENOMIC DNA]</scope>
    <source>
        <strain evidence="3">17621</strain>
    </source>
</reference>
<dbReference type="Pfam" id="PF00027">
    <property type="entry name" value="cNMP_binding"/>
    <property type="match status" value="1"/>
</dbReference>
<dbReference type="PROSITE" id="PS50042">
    <property type="entry name" value="CNMP_BINDING_3"/>
    <property type="match status" value="1"/>
</dbReference>
<dbReference type="InterPro" id="IPR014710">
    <property type="entry name" value="RmlC-like_jellyroll"/>
</dbReference>
<dbReference type="RefSeq" id="WP_081197742.1">
    <property type="nucleotide sequence ID" value="NZ_FOCZ01000008.1"/>
</dbReference>
<comment type="caution">
    <text evidence="2">The sequence shown here is derived from an EMBL/GenBank/DDBJ whole genome shotgun (WGS) entry which is preliminary data.</text>
</comment>
<dbReference type="SUPFAM" id="SSF51206">
    <property type="entry name" value="cAMP-binding domain-like"/>
    <property type="match status" value="1"/>
</dbReference>
<dbReference type="EMBL" id="LVXG01000006">
    <property type="protein sequence ID" value="OQP53395.1"/>
    <property type="molecule type" value="Genomic_DNA"/>
</dbReference>
<sequence>MSNILRQHIEEFAPLTDEEFALVLSHFTSKKFKKHQIIIREGEYVHNDYYLISGLMKVCHVDAEGKEHIIQFGMEHCWITDPQAYHNQTTATLQVDCLEDCDTLFITLQNREKLCRELQKMEHFFRKKTTDQYIQMQRRILCLISCSVKDQYEHLITNYPSLFQRVPKSLIASFLGVSRETLSRLASA</sequence>
<dbReference type="AlphaFoldDB" id="A0A1V9F536"/>
<organism evidence="2 3">
    <name type="scientific">Niastella yeongjuensis</name>
    <dbReference type="NCBI Taxonomy" id="354355"/>
    <lineage>
        <taxon>Bacteria</taxon>
        <taxon>Pseudomonadati</taxon>
        <taxon>Bacteroidota</taxon>
        <taxon>Chitinophagia</taxon>
        <taxon>Chitinophagales</taxon>
        <taxon>Chitinophagaceae</taxon>
        <taxon>Niastella</taxon>
    </lineage>
</organism>
<gene>
    <name evidence="2" type="ORF">A4H97_23385</name>
</gene>
<evidence type="ECO:0000259" key="1">
    <source>
        <dbReference type="PROSITE" id="PS50042"/>
    </source>
</evidence>
<evidence type="ECO:0000313" key="3">
    <source>
        <dbReference type="Proteomes" id="UP000192610"/>
    </source>
</evidence>
<dbReference type="InterPro" id="IPR000595">
    <property type="entry name" value="cNMP-bd_dom"/>
</dbReference>